<dbReference type="Pfam" id="PF04248">
    <property type="entry name" value="NTP_transf_9"/>
    <property type="match status" value="2"/>
</dbReference>
<dbReference type="AlphaFoldDB" id="S7Q4E6"/>
<sequence>MSFTLPHVETSPKRVHVYFNDKCIVDTRNAKLVWEHPNYPVYYFVASDIPKEFLQEKAGTNTYDVVVEGRRAEGAATQFTQGDLKGLIKLAASAMDAWFEEDKQFTGHPKDPYKVRIDVLPSSRHVRVEVEGVEVANSQQPRLLFETGLITRYYIPRSDCRMDLLEPSELTTHCPYKGDANYFNVRLPNGKLVENVVWYYDSPYAECADVKGCLAFYDEKLDVWLDGEKQPRPKTPFRRDQKA</sequence>
<proteinExistence type="predicted"/>
<dbReference type="InterPro" id="IPR007361">
    <property type="entry name" value="DUF427"/>
</dbReference>
<feature type="domain" description="DUF427" evidence="1">
    <location>
        <begin position="15"/>
        <end position="62"/>
    </location>
</feature>
<dbReference type="Proteomes" id="UP000030669">
    <property type="component" value="Unassembled WGS sequence"/>
</dbReference>
<dbReference type="EMBL" id="KB469304">
    <property type="protein sequence ID" value="EPQ54382.1"/>
    <property type="molecule type" value="Genomic_DNA"/>
</dbReference>
<organism evidence="2 3">
    <name type="scientific">Gloeophyllum trabeum (strain ATCC 11539 / FP-39264 / Madison 617)</name>
    <name type="common">Brown rot fungus</name>
    <dbReference type="NCBI Taxonomy" id="670483"/>
    <lineage>
        <taxon>Eukaryota</taxon>
        <taxon>Fungi</taxon>
        <taxon>Dikarya</taxon>
        <taxon>Basidiomycota</taxon>
        <taxon>Agaricomycotina</taxon>
        <taxon>Agaricomycetes</taxon>
        <taxon>Gloeophyllales</taxon>
        <taxon>Gloeophyllaceae</taxon>
        <taxon>Gloeophyllum</taxon>
    </lineage>
</organism>
<dbReference type="Gene3D" id="2.170.150.40">
    <property type="entry name" value="Domain of unknown function (DUF427)"/>
    <property type="match status" value="2"/>
</dbReference>
<reference evidence="2 3" key="1">
    <citation type="journal article" date="2012" name="Science">
        <title>The Paleozoic origin of enzymatic lignin decomposition reconstructed from 31 fungal genomes.</title>
        <authorList>
            <person name="Floudas D."/>
            <person name="Binder M."/>
            <person name="Riley R."/>
            <person name="Barry K."/>
            <person name="Blanchette R.A."/>
            <person name="Henrissat B."/>
            <person name="Martinez A.T."/>
            <person name="Otillar R."/>
            <person name="Spatafora J.W."/>
            <person name="Yadav J.S."/>
            <person name="Aerts A."/>
            <person name="Benoit I."/>
            <person name="Boyd A."/>
            <person name="Carlson A."/>
            <person name="Copeland A."/>
            <person name="Coutinho P.M."/>
            <person name="de Vries R.P."/>
            <person name="Ferreira P."/>
            <person name="Findley K."/>
            <person name="Foster B."/>
            <person name="Gaskell J."/>
            <person name="Glotzer D."/>
            <person name="Gorecki P."/>
            <person name="Heitman J."/>
            <person name="Hesse C."/>
            <person name="Hori C."/>
            <person name="Igarashi K."/>
            <person name="Jurgens J.A."/>
            <person name="Kallen N."/>
            <person name="Kersten P."/>
            <person name="Kohler A."/>
            <person name="Kuees U."/>
            <person name="Kumar T.K.A."/>
            <person name="Kuo A."/>
            <person name="LaButti K."/>
            <person name="Larrondo L.F."/>
            <person name="Lindquist E."/>
            <person name="Ling A."/>
            <person name="Lombard V."/>
            <person name="Lucas S."/>
            <person name="Lundell T."/>
            <person name="Martin R."/>
            <person name="McLaughlin D.J."/>
            <person name="Morgenstern I."/>
            <person name="Morin E."/>
            <person name="Murat C."/>
            <person name="Nagy L.G."/>
            <person name="Nolan M."/>
            <person name="Ohm R.A."/>
            <person name="Patyshakuliyeva A."/>
            <person name="Rokas A."/>
            <person name="Ruiz-Duenas F.J."/>
            <person name="Sabat G."/>
            <person name="Salamov A."/>
            <person name="Samejima M."/>
            <person name="Schmutz J."/>
            <person name="Slot J.C."/>
            <person name="St John F."/>
            <person name="Stenlid J."/>
            <person name="Sun H."/>
            <person name="Sun S."/>
            <person name="Syed K."/>
            <person name="Tsang A."/>
            <person name="Wiebenga A."/>
            <person name="Young D."/>
            <person name="Pisabarro A."/>
            <person name="Eastwood D.C."/>
            <person name="Martin F."/>
            <person name="Cullen D."/>
            <person name="Grigoriev I.V."/>
            <person name="Hibbett D.S."/>
        </authorList>
    </citation>
    <scope>NUCLEOTIDE SEQUENCE [LARGE SCALE GENOMIC DNA]</scope>
    <source>
        <strain evidence="2 3">ATCC 11539</strain>
    </source>
</reference>
<dbReference type="HOGENOM" id="CLU_059611_1_1_1"/>
<evidence type="ECO:0000313" key="2">
    <source>
        <dbReference type="EMBL" id="EPQ54382.1"/>
    </source>
</evidence>
<dbReference type="InterPro" id="IPR038694">
    <property type="entry name" value="DUF427_sf"/>
</dbReference>
<evidence type="ECO:0000313" key="3">
    <source>
        <dbReference type="Proteomes" id="UP000030669"/>
    </source>
</evidence>
<dbReference type="eggNOG" id="ENOG502SGFY">
    <property type="taxonomic scope" value="Eukaryota"/>
</dbReference>
<dbReference type="RefSeq" id="XP_007867667.1">
    <property type="nucleotide sequence ID" value="XM_007869476.1"/>
</dbReference>
<dbReference type="PANTHER" id="PTHR34310">
    <property type="entry name" value="DUF427 DOMAIN PROTEIN (AFU_ORTHOLOGUE AFUA_3G02220)"/>
    <property type="match status" value="1"/>
</dbReference>
<dbReference type="STRING" id="670483.S7Q4E6"/>
<protein>
    <recommendedName>
        <fullName evidence="1">DUF427 domain-containing protein</fullName>
    </recommendedName>
</protein>
<dbReference type="PANTHER" id="PTHR34310:SF9">
    <property type="entry name" value="BLR5716 PROTEIN"/>
    <property type="match status" value="1"/>
</dbReference>
<feature type="domain" description="DUF427" evidence="1">
    <location>
        <begin position="126"/>
        <end position="219"/>
    </location>
</feature>
<dbReference type="KEGG" id="gtr:GLOTRDRAFT_130731"/>
<accession>S7Q4E6</accession>
<dbReference type="OMA" id="PYKGVAN"/>
<name>S7Q4E6_GLOTA</name>
<evidence type="ECO:0000259" key="1">
    <source>
        <dbReference type="Pfam" id="PF04248"/>
    </source>
</evidence>
<dbReference type="OrthoDB" id="18996at2759"/>
<keyword evidence="3" id="KW-1185">Reference proteome</keyword>
<dbReference type="GeneID" id="19302151"/>
<gene>
    <name evidence="2" type="ORF">GLOTRDRAFT_130731</name>
</gene>